<dbReference type="AlphaFoldDB" id="A0A250XNV4"/>
<evidence type="ECO:0000313" key="3">
    <source>
        <dbReference type="Proteomes" id="UP000232323"/>
    </source>
</evidence>
<sequence length="165" mass="18303">MRIVDLFQNCLAWFIGKPIRQMFGMNTEAQKVKSKGAPKGALKGEKVAGEGPRPESKVIKEVTKKVTEKFEKIEIFLDGQGMSKVKSTTVRAATAAYAAGNAIEEMVTQMKISPVKADKLRIAHEECFLEVMKDALSDARADRSSKVPRNPFGAKWLEDDEESLQ</sequence>
<evidence type="ECO:0000256" key="1">
    <source>
        <dbReference type="SAM" id="MobiDB-lite"/>
    </source>
</evidence>
<keyword evidence="3" id="KW-1185">Reference proteome</keyword>
<dbReference type="Proteomes" id="UP000232323">
    <property type="component" value="Unassembled WGS sequence"/>
</dbReference>
<reference evidence="2 3" key="1">
    <citation type="submission" date="2017-08" db="EMBL/GenBank/DDBJ databases">
        <title>Acidophilic green algal genome provides insights into adaptation to an acidic environment.</title>
        <authorList>
            <person name="Hirooka S."/>
            <person name="Hirose Y."/>
            <person name="Kanesaki Y."/>
            <person name="Higuchi S."/>
            <person name="Fujiwara T."/>
            <person name="Onuma R."/>
            <person name="Era A."/>
            <person name="Ohbayashi R."/>
            <person name="Uzuka A."/>
            <person name="Nozaki H."/>
            <person name="Yoshikawa H."/>
            <person name="Miyagishima S.Y."/>
        </authorList>
    </citation>
    <scope>NUCLEOTIDE SEQUENCE [LARGE SCALE GENOMIC DNA]</scope>
    <source>
        <strain evidence="2 3">NIES-2499</strain>
    </source>
</reference>
<comment type="caution">
    <text evidence="2">The sequence shown here is derived from an EMBL/GenBank/DDBJ whole genome shotgun (WGS) entry which is preliminary data.</text>
</comment>
<feature type="compositionally biased region" description="Basic and acidic residues" evidence="1">
    <location>
        <begin position="42"/>
        <end position="54"/>
    </location>
</feature>
<accession>A0A250XNV4</accession>
<protein>
    <submittedName>
        <fullName evidence="2">Uncharacterized protein</fullName>
    </submittedName>
</protein>
<dbReference type="EMBL" id="BEGY01000135">
    <property type="protein sequence ID" value="GAX84775.1"/>
    <property type="molecule type" value="Genomic_DNA"/>
</dbReference>
<proteinExistence type="predicted"/>
<feature type="region of interest" description="Disordered" evidence="1">
    <location>
        <begin position="139"/>
        <end position="165"/>
    </location>
</feature>
<gene>
    <name evidence="2" type="ORF">CEUSTIGMA_g12197.t1</name>
</gene>
<feature type="region of interest" description="Disordered" evidence="1">
    <location>
        <begin position="34"/>
        <end position="54"/>
    </location>
</feature>
<name>A0A250XNV4_9CHLO</name>
<organism evidence="2 3">
    <name type="scientific">Chlamydomonas eustigma</name>
    <dbReference type="NCBI Taxonomy" id="1157962"/>
    <lineage>
        <taxon>Eukaryota</taxon>
        <taxon>Viridiplantae</taxon>
        <taxon>Chlorophyta</taxon>
        <taxon>core chlorophytes</taxon>
        <taxon>Chlorophyceae</taxon>
        <taxon>CS clade</taxon>
        <taxon>Chlamydomonadales</taxon>
        <taxon>Chlamydomonadaceae</taxon>
        <taxon>Chlamydomonas</taxon>
    </lineage>
</organism>
<evidence type="ECO:0000313" key="2">
    <source>
        <dbReference type="EMBL" id="GAX84775.1"/>
    </source>
</evidence>